<gene>
    <name evidence="1" type="ORF">A3A97_01475</name>
</gene>
<protein>
    <submittedName>
        <fullName evidence="1">Uncharacterized protein</fullName>
    </submittedName>
</protein>
<evidence type="ECO:0000313" key="1">
    <source>
        <dbReference type="EMBL" id="OHA52346.1"/>
    </source>
</evidence>
<evidence type="ECO:0000313" key="2">
    <source>
        <dbReference type="Proteomes" id="UP000176951"/>
    </source>
</evidence>
<dbReference type="EMBL" id="MHSW01000010">
    <property type="protein sequence ID" value="OHA52346.1"/>
    <property type="molecule type" value="Genomic_DNA"/>
</dbReference>
<dbReference type="AlphaFoldDB" id="A0A1G2PVI5"/>
<sequence length="74" mass="8100">MVPFQALAFEFAIRSAMESVDPELTETAKSFLVIGDTPFEIARFFRDEGIPVVIAVAAVKMAQHEIKSSQAVLS</sequence>
<organism evidence="1 2">
    <name type="scientific">Candidatus Terrybacteria bacterium RIFCSPLOWO2_01_FULL_40_23</name>
    <dbReference type="NCBI Taxonomy" id="1802366"/>
    <lineage>
        <taxon>Bacteria</taxon>
        <taxon>Candidatus Terryibacteriota</taxon>
    </lineage>
</organism>
<proteinExistence type="predicted"/>
<name>A0A1G2PVI5_9BACT</name>
<comment type="caution">
    <text evidence="1">The sequence shown here is derived from an EMBL/GenBank/DDBJ whole genome shotgun (WGS) entry which is preliminary data.</text>
</comment>
<reference evidence="1 2" key="1">
    <citation type="journal article" date="2016" name="Nat. Commun.">
        <title>Thousands of microbial genomes shed light on interconnected biogeochemical processes in an aquifer system.</title>
        <authorList>
            <person name="Anantharaman K."/>
            <person name="Brown C.T."/>
            <person name="Hug L.A."/>
            <person name="Sharon I."/>
            <person name="Castelle C.J."/>
            <person name="Probst A.J."/>
            <person name="Thomas B.C."/>
            <person name="Singh A."/>
            <person name="Wilkins M.J."/>
            <person name="Karaoz U."/>
            <person name="Brodie E.L."/>
            <person name="Williams K.H."/>
            <person name="Hubbard S.S."/>
            <person name="Banfield J.F."/>
        </authorList>
    </citation>
    <scope>NUCLEOTIDE SEQUENCE [LARGE SCALE GENOMIC DNA]</scope>
</reference>
<accession>A0A1G2PVI5</accession>
<dbReference type="Proteomes" id="UP000176951">
    <property type="component" value="Unassembled WGS sequence"/>
</dbReference>